<organism evidence="2 3">
    <name type="scientific">Chryseobacterium ginsengisoli</name>
    <dbReference type="NCBI Taxonomy" id="363853"/>
    <lineage>
        <taxon>Bacteria</taxon>
        <taxon>Pseudomonadati</taxon>
        <taxon>Bacteroidota</taxon>
        <taxon>Flavobacteriia</taxon>
        <taxon>Flavobacteriales</taxon>
        <taxon>Weeksellaceae</taxon>
        <taxon>Chryseobacterium group</taxon>
        <taxon>Chryseobacterium</taxon>
    </lineage>
</organism>
<proteinExistence type="predicted"/>
<dbReference type="PANTHER" id="PTHR47432:SF1">
    <property type="entry name" value="CELL WALL ASSEMBLY REGULATOR SMI1"/>
    <property type="match status" value="1"/>
</dbReference>
<accession>A0ABP9LZX7</accession>
<dbReference type="InterPro" id="IPR051873">
    <property type="entry name" value="KNR4/SMI1_regulator"/>
</dbReference>
<evidence type="ECO:0000259" key="1">
    <source>
        <dbReference type="SMART" id="SM00860"/>
    </source>
</evidence>
<dbReference type="InterPro" id="IPR018958">
    <property type="entry name" value="Knr4/Smi1-like_dom"/>
</dbReference>
<name>A0ABP9LZX7_9FLAO</name>
<feature type="domain" description="Knr4/Smi1-like" evidence="1">
    <location>
        <begin position="26"/>
        <end position="152"/>
    </location>
</feature>
<dbReference type="Proteomes" id="UP001500353">
    <property type="component" value="Unassembled WGS sequence"/>
</dbReference>
<dbReference type="InterPro" id="IPR037883">
    <property type="entry name" value="Knr4/Smi1-like_sf"/>
</dbReference>
<evidence type="ECO:0000313" key="3">
    <source>
        <dbReference type="Proteomes" id="UP001500353"/>
    </source>
</evidence>
<dbReference type="Pfam" id="PF09346">
    <property type="entry name" value="SMI1_KNR4"/>
    <property type="match status" value="1"/>
</dbReference>
<comment type="caution">
    <text evidence="2">The sequence shown here is derived from an EMBL/GenBank/DDBJ whole genome shotgun (WGS) entry which is preliminary data.</text>
</comment>
<dbReference type="SUPFAM" id="SSF160631">
    <property type="entry name" value="SMI1/KNR4-like"/>
    <property type="match status" value="1"/>
</dbReference>
<reference evidence="3" key="1">
    <citation type="journal article" date="2019" name="Int. J. Syst. Evol. Microbiol.">
        <title>The Global Catalogue of Microorganisms (GCM) 10K type strain sequencing project: providing services to taxonomists for standard genome sequencing and annotation.</title>
        <authorList>
            <consortium name="The Broad Institute Genomics Platform"/>
            <consortium name="The Broad Institute Genome Sequencing Center for Infectious Disease"/>
            <person name="Wu L."/>
            <person name="Ma J."/>
        </authorList>
    </citation>
    <scope>NUCLEOTIDE SEQUENCE [LARGE SCALE GENOMIC DNA]</scope>
    <source>
        <strain evidence="3">JCM 18019</strain>
    </source>
</reference>
<dbReference type="EMBL" id="BAABHX010000002">
    <property type="protein sequence ID" value="GAA5088752.1"/>
    <property type="molecule type" value="Genomic_DNA"/>
</dbReference>
<sequence>MNETIEKLDKFLSTLRPEFYSELNDPLTDEELDNLENYYKVEIPKDLRTLYKWKNGQNMNCFDSFVNNSMFIPLNQALFDASELNPMIGTDFEIENWWNENWIPIFQNGGGDSICYDLYGVFTGQKDQLIEFWHADNDRNIIAETLESFLDKLINFYETKNKNDFDEYFNIENIEGFPKKFIVE</sequence>
<dbReference type="PANTHER" id="PTHR47432">
    <property type="entry name" value="CELL WALL ASSEMBLY REGULATOR SMI1"/>
    <property type="match status" value="1"/>
</dbReference>
<dbReference type="RefSeq" id="WP_345201196.1">
    <property type="nucleotide sequence ID" value="NZ_BAABHX010000002.1"/>
</dbReference>
<gene>
    <name evidence="2" type="ORF">GCM10023210_12710</name>
</gene>
<evidence type="ECO:0000313" key="2">
    <source>
        <dbReference type="EMBL" id="GAA5088752.1"/>
    </source>
</evidence>
<dbReference type="SMART" id="SM00860">
    <property type="entry name" value="SMI1_KNR4"/>
    <property type="match status" value="1"/>
</dbReference>
<keyword evidence="3" id="KW-1185">Reference proteome</keyword>
<dbReference type="Gene3D" id="3.40.1580.10">
    <property type="entry name" value="SMI1/KNR4-like"/>
    <property type="match status" value="1"/>
</dbReference>
<protein>
    <recommendedName>
        <fullName evidence="1">Knr4/Smi1-like domain-containing protein</fullName>
    </recommendedName>
</protein>